<evidence type="ECO:0000313" key="1">
    <source>
        <dbReference type="EMBL" id="KII63617.1"/>
    </source>
</evidence>
<sequence length="232" mass="27172">MEETIYSQLQISTLRLSAHSALLHKFRSRFLLPKDRKMIPLKFTNRLSAHTHSVLLSCIYVYLFRKSAHRFNGYPNLHIGNLIAPYRDHTQQPRAVLPVCLFLSESPSNKTLALSEQTEVARHHGVHRSQISRILRNKEHILQNLQINTIPDGKRKQWPLLMEKAKQLPHDLIVKDFYSTNGSLERRKERDNIKFKKLNGEKQDPYYFDAESWIRDAPPAITKDYDAKDILH</sequence>
<protein>
    <submittedName>
        <fullName evidence="1">Uncharacterized protein</fullName>
    </submittedName>
</protein>
<keyword evidence="2" id="KW-1185">Reference proteome</keyword>
<proteinExistence type="predicted"/>
<organism evidence="1 2">
    <name type="scientific">Thelohanellus kitauei</name>
    <name type="common">Myxosporean</name>
    <dbReference type="NCBI Taxonomy" id="669202"/>
    <lineage>
        <taxon>Eukaryota</taxon>
        <taxon>Metazoa</taxon>
        <taxon>Cnidaria</taxon>
        <taxon>Myxozoa</taxon>
        <taxon>Myxosporea</taxon>
        <taxon>Bivalvulida</taxon>
        <taxon>Platysporina</taxon>
        <taxon>Myxobolidae</taxon>
        <taxon>Thelohanellus</taxon>
    </lineage>
</organism>
<dbReference type="Proteomes" id="UP000031668">
    <property type="component" value="Unassembled WGS sequence"/>
</dbReference>
<accession>A0A0C2J3K3</accession>
<reference evidence="1 2" key="1">
    <citation type="journal article" date="2014" name="Genome Biol. Evol.">
        <title>The genome of the myxosporean Thelohanellus kitauei shows adaptations to nutrient acquisition within its fish host.</title>
        <authorList>
            <person name="Yang Y."/>
            <person name="Xiong J."/>
            <person name="Zhou Z."/>
            <person name="Huo F."/>
            <person name="Miao W."/>
            <person name="Ran C."/>
            <person name="Liu Y."/>
            <person name="Zhang J."/>
            <person name="Feng J."/>
            <person name="Wang M."/>
            <person name="Wang M."/>
            <person name="Wang L."/>
            <person name="Yao B."/>
        </authorList>
    </citation>
    <scope>NUCLEOTIDE SEQUENCE [LARGE SCALE GENOMIC DNA]</scope>
    <source>
        <strain evidence="1">Wuqing</strain>
    </source>
</reference>
<dbReference type="AlphaFoldDB" id="A0A0C2J3K3"/>
<comment type="caution">
    <text evidence="1">The sequence shown here is derived from an EMBL/GenBank/DDBJ whole genome shotgun (WGS) entry which is preliminary data.</text>
</comment>
<gene>
    <name evidence="1" type="ORF">RF11_11406</name>
</gene>
<evidence type="ECO:0000313" key="2">
    <source>
        <dbReference type="Proteomes" id="UP000031668"/>
    </source>
</evidence>
<dbReference type="EMBL" id="JWZT01004637">
    <property type="protein sequence ID" value="KII63617.1"/>
    <property type="molecule type" value="Genomic_DNA"/>
</dbReference>
<name>A0A0C2J3K3_THEKT</name>
<dbReference type="OrthoDB" id="9909311at2759"/>
<dbReference type="Gene3D" id="1.10.10.60">
    <property type="entry name" value="Homeodomain-like"/>
    <property type="match status" value="1"/>
</dbReference>